<protein>
    <submittedName>
        <fullName evidence="3">Endo/exonuclease/phosphatase domain-containing protein</fullName>
    </submittedName>
</protein>
<evidence type="ECO:0000313" key="1">
    <source>
        <dbReference type="EMBL" id="VDO67195.1"/>
    </source>
</evidence>
<dbReference type="OrthoDB" id="5842234at2759"/>
<organism evidence="3">
    <name type="scientific">Haemonchus placei</name>
    <name type="common">Barber's pole worm</name>
    <dbReference type="NCBI Taxonomy" id="6290"/>
    <lineage>
        <taxon>Eukaryota</taxon>
        <taxon>Metazoa</taxon>
        <taxon>Ecdysozoa</taxon>
        <taxon>Nematoda</taxon>
        <taxon>Chromadorea</taxon>
        <taxon>Rhabditida</taxon>
        <taxon>Rhabditina</taxon>
        <taxon>Rhabditomorpha</taxon>
        <taxon>Strongyloidea</taxon>
        <taxon>Trichostrongylidae</taxon>
        <taxon>Haemonchus</taxon>
    </lineage>
</organism>
<dbReference type="OMA" id="CHEIDLI"/>
<sequence>MHLIQAYAPTADTDEEQHDNFYERLEELVRRQRGYVVVMGDFNARVGSRKHGEVFVGPHSAKEGNGLGERLASFCELHNLYHGNSQFLKAPQKRWTHIPPNGQHCHEIDHVRSSICLREGANWRKEKEFSGNESWNLGLAYTQFHWFPMVTYRLEFVIELG</sequence>
<dbReference type="Gene3D" id="3.60.10.10">
    <property type="entry name" value="Endonuclease/exonuclease/phosphatase"/>
    <property type="match status" value="1"/>
</dbReference>
<evidence type="ECO:0000313" key="3">
    <source>
        <dbReference type="WBParaSite" id="HPLM_0001784501-mRNA-1"/>
    </source>
</evidence>
<dbReference type="EMBL" id="UZAF01020176">
    <property type="protein sequence ID" value="VDO67195.1"/>
    <property type="molecule type" value="Genomic_DNA"/>
</dbReference>
<dbReference type="WBParaSite" id="HPLM_0001784501-mRNA-1">
    <property type="protein sequence ID" value="HPLM_0001784501-mRNA-1"/>
    <property type="gene ID" value="HPLM_0001784501"/>
</dbReference>
<dbReference type="STRING" id="6290.A0A0N4X0P6"/>
<evidence type="ECO:0000313" key="2">
    <source>
        <dbReference type="Proteomes" id="UP000268014"/>
    </source>
</evidence>
<proteinExistence type="predicted"/>
<accession>A0A0N4X0P6</accession>
<name>A0A0N4X0P6_HAEPC</name>
<dbReference type="InterPro" id="IPR036691">
    <property type="entry name" value="Endo/exonu/phosph_ase_sf"/>
</dbReference>
<dbReference type="AlphaFoldDB" id="A0A0N4X0P6"/>
<reference evidence="1 2" key="2">
    <citation type="submission" date="2018-11" db="EMBL/GenBank/DDBJ databases">
        <authorList>
            <consortium name="Pathogen Informatics"/>
        </authorList>
    </citation>
    <scope>NUCLEOTIDE SEQUENCE [LARGE SCALE GENOMIC DNA]</scope>
    <source>
        <strain evidence="1 2">MHpl1</strain>
    </source>
</reference>
<dbReference type="SUPFAM" id="SSF56219">
    <property type="entry name" value="DNase I-like"/>
    <property type="match status" value="1"/>
</dbReference>
<dbReference type="Proteomes" id="UP000268014">
    <property type="component" value="Unassembled WGS sequence"/>
</dbReference>
<gene>
    <name evidence="1" type="ORF">HPLM_LOCUS17837</name>
</gene>
<reference evidence="3" key="1">
    <citation type="submission" date="2017-02" db="UniProtKB">
        <authorList>
            <consortium name="WormBaseParasite"/>
        </authorList>
    </citation>
    <scope>IDENTIFICATION</scope>
</reference>
<keyword evidence="2" id="KW-1185">Reference proteome</keyword>